<protein>
    <submittedName>
        <fullName evidence="2">Uncharacterized protein</fullName>
    </submittedName>
</protein>
<name>A0A426Y6G8_ENSVE</name>
<gene>
    <name evidence="2" type="ORF">B296_00022183</name>
</gene>
<evidence type="ECO:0000256" key="1">
    <source>
        <dbReference type="SAM" id="MobiDB-lite"/>
    </source>
</evidence>
<dbReference type="EMBL" id="AMZH03014632">
    <property type="protein sequence ID" value="RRT47314.1"/>
    <property type="molecule type" value="Genomic_DNA"/>
</dbReference>
<accession>A0A426Y6G8</accession>
<comment type="caution">
    <text evidence="2">The sequence shown here is derived from an EMBL/GenBank/DDBJ whole genome shotgun (WGS) entry which is preliminary data.</text>
</comment>
<feature type="region of interest" description="Disordered" evidence="1">
    <location>
        <begin position="1"/>
        <end position="52"/>
    </location>
</feature>
<reference evidence="2 3" key="1">
    <citation type="journal article" date="2014" name="Agronomy (Basel)">
        <title>A Draft Genome Sequence for Ensete ventricosum, the Drought-Tolerant Tree Against Hunger.</title>
        <authorList>
            <person name="Harrison J."/>
            <person name="Moore K.A."/>
            <person name="Paszkiewicz K."/>
            <person name="Jones T."/>
            <person name="Grant M."/>
            <person name="Ambacheew D."/>
            <person name="Muzemil S."/>
            <person name="Studholme D.J."/>
        </authorList>
    </citation>
    <scope>NUCLEOTIDE SEQUENCE [LARGE SCALE GENOMIC DNA]</scope>
</reference>
<dbReference type="AlphaFoldDB" id="A0A426Y6G8"/>
<organism evidence="2 3">
    <name type="scientific">Ensete ventricosum</name>
    <name type="common">Abyssinian banana</name>
    <name type="synonym">Musa ensete</name>
    <dbReference type="NCBI Taxonomy" id="4639"/>
    <lineage>
        <taxon>Eukaryota</taxon>
        <taxon>Viridiplantae</taxon>
        <taxon>Streptophyta</taxon>
        <taxon>Embryophyta</taxon>
        <taxon>Tracheophyta</taxon>
        <taxon>Spermatophyta</taxon>
        <taxon>Magnoliopsida</taxon>
        <taxon>Liliopsida</taxon>
        <taxon>Zingiberales</taxon>
        <taxon>Musaceae</taxon>
        <taxon>Ensete</taxon>
    </lineage>
</organism>
<sequence length="233" mass="26451">MKSCTRWGLKKEPRGTHPSWDLRKGGWGSMDRKKQRAAAAAQNDQREREREKLSHTCEGLVHILYKRSWKSREEEQKSPGGEKGRRIHHSLTHHSFHEGIICIYRKAAGAGQLQEGEEAQESNLLQWTAVESCGDVLGAGDDDAWPPHPPRRCAYRSRGAIRELCLRKWQASAATFLWDSSLVQRHAAHSTVTCHHLRPQKSFGAIPFIVFHCAASLHMQQPRDERILAAGKQ</sequence>
<dbReference type="Proteomes" id="UP000287651">
    <property type="component" value="Unassembled WGS sequence"/>
</dbReference>
<evidence type="ECO:0000313" key="3">
    <source>
        <dbReference type="Proteomes" id="UP000287651"/>
    </source>
</evidence>
<proteinExistence type="predicted"/>
<evidence type="ECO:0000313" key="2">
    <source>
        <dbReference type="EMBL" id="RRT47314.1"/>
    </source>
</evidence>
<feature type="compositionally biased region" description="Basic and acidic residues" evidence="1">
    <location>
        <begin position="9"/>
        <end position="24"/>
    </location>
</feature>